<accession>A0A173MJ32</accession>
<evidence type="ECO:0000256" key="1">
    <source>
        <dbReference type="SAM" id="Coils"/>
    </source>
</evidence>
<dbReference type="Gene3D" id="2.40.30.170">
    <property type="match status" value="1"/>
</dbReference>
<dbReference type="PANTHER" id="PTHR30469">
    <property type="entry name" value="MULTIDRUG RESISTANCE PROTEIN MDTA"/>
    <property type="match status" value="1"/>
</dbReference>
<dbReference type="RefSeq" id="WP_076381474.1">
    <property type="nucleotide sequence ID" value="NZ_AP017422.1"/>
</dbReference>
<dbReference type="Gene3D" id="2.40.50.100">
    <property type="match status" value="1"/>
</dbReference>
<keyword evidence="3" id="KW-1185">Reference proteome</keyword>
<dbReference type="Proteomes" id="UP000186917">
    <property type="component" value="Unassembled WGS sequence"/>
</dbReference>
<dbReference type="AlphaFoldDB" id="A0A173MJ32"/>
<proteinExistence type="predicted"/>
<dbReference type="Gene3D" id="2.40.420.20">
    <property type="match status" value="1"/>
</dbReference>
<dbReference type="Gene3D" id="1.10.287.470">
    <property type="entry name" value="Helix hairpin bin"/>
    <property type="match status" value="1"/>
</dbReference>
<evidence type="ECO:0000313" key="2">
    <source>
        <dbReference type="EMBL" id="SIT30191.1"/>
    </source>
</evidence>
<name>A0A173MJ32_9BACT</name>
<dbReference type="EMBL" id="FTOR01000009">
    <property type="protein sequence ID" value="SIT30191.1"/>
    <property type="molecule type" value="Genomic_DNA"/>
</dbReference>
<dbReference type="GO" id="GO:0015562">
    <property type="term" value="F:efflux transmembrane transporter activity"/>
    <property type="evidence" value="ECO:0007669"/>
    <property type="project" value="TreeGrafter"/>
</dbReference>
<gene>
    <name evidence="2" type="ORF">SAMN05421788_109156</name>
</gene>
<dbReference type="PANTHER" id="PTHR30469:SF15">
    <property type="entry name" value="HLYD FAMILY OF SECRETION PROTEINS"/>
    <property type="match status" value="1"/>
</dbReference>
<dbReference type="KEGG" id="fln:FLA_3515"/>
<protein>
    <submittedName>
        <fullName evidence="2">Barrel-sandwich domain of CusB or HlyD membrane-fusion</fullName>
    </submittedName>
</protein>
<dbReference type="OrthoDB" id="869610at2"/>
<feature type="coiled-coil region" evidence="1">
    <location>
        <begin position="145"/>
        <end position="172"/>
    </location>
</feature>
<dbReference type="SUPFAM" id="SSF111369">
    <property type="entry name" value="HlyD-like secretion proteins"/>
    <property type="match status" value="1"/>
</dbReference>
<evidence type="ECO:0000313" key="3">
    <source>
        <dbReference type="Proteomes" id="UP000186917"/>
    </source>
</evidence>
<dbReference type="PROSITE" id="PS51257">
    <property type="entry name" value="PROKAR_LIPOPROTEIN"/>
    <property type="match status" value="1"/>
</dbReference>
<reference evidence="3" key="1">
    <citation type="submission" date="2017-01" db="EMBL/GenBank/DDBJ databases">
        <authorList>
            <person name="Varghese N."/>
            <person name="Submissions S."/>
        </authorList>
    </citation>
    <scope>NUCLEOTIDE SEQUENCE [LARGE SCALE GENOMIC DNA]</scope>
    <source>
        <strain evidence="3">DSM 21054</strain>
    </source>
</reference>
<dbReference type="STRING" id="477680.SAMN05421788_109156"/>
<keyword evidence="1" id="KW-0175">Coiled coil</keyword>
<sequence length="361" mass="39829">MKYIPFLCIAVIVTATGCANKNETKPERKTIVDAVFGSGHLENASQYTVMANAEGFIASSYVVEGDTVRAGQPLFRLSNEVQQTQVANARVNLEYAQGNAAQSSPQIQQLQAQIVQAQHKVQVDSTNYARYSRLVKTQAVSASDYENARLNYQSASSSLEVLQKNLADLQRTLHLNVDNAASQYRIQQENNNYYTLQSTGAGVVMNIAKKTGDFVKKGEQLALLGAGNIIMKLDIAEEDIERVKPGQRVLVSLNSDKNKIYDARITKIYPAFNATDQSFIAEAVFVHLPFQPLNGTQLQANIIIGEKQQALVIPSYSLQDGDYVYVGKEKKKVTVGIRTLEYTEITAGLNDNDIITLPKKK</sequence>
<dbReference type="GO" id="GO:1990281">
    <property type="term" value="C:efflux pump complex"/>
    <property type="evidence" value="ECO:0007669"/>
    <property type="project" value="TreeGrafter"/>
</dbReference>
<organism evidence="2 3">
    <name type="scientific">Filimonas lacunae</name>
    <dbReference type="NCBI Taxonomy" id="477680"/>
    <lineage>
        <taxon>Bacteria</taxon>
        <taxon>Pseudomonadati</taxon>
        <taxon>Bacteroidota</taxon>
        <taxon>Chitinophagia</taxon>
        <taxon>Chitinophagales</taxon>
        <taxon>Chitinophagaceae</taxon>
        <taxon>Filimonas</taxon>
    </lineage>
</organism>